<protein>
    <submittedName>
        <fullName evidence="1">Uncharacterized protein</fullName>
    </submittedName>
</protein>
<accession>A0ABQ8TZ09</accession>
<evidence type="ECO:0000313" key="2">
    <source>
        <dbReference type="Proteomes" id="UP001148838"/>
    </source>
</evidence>
<keyword evidence="2" id="KW-1185">Reference proteome</keyword>
<organism evidence="1 2">
    <name type="scientific">Periplaneta americana</name>
    <name type="common">American cockroach</name>
    <name type="synonym">Blatta americana</name>
    <dbReference type="NCBI Taxonomy" id="6978"/>
    <lineage>
        <taxon>Eukaryota</taxon>
        <taxon>Metazoa</taxon>
        <taxon>Ecdysozoa</taxon>
        <taxon>Arthropoda</taxon>
        <taxon>Hexapoda</taxon>
        <taxon>Insecta</taxon>
        <taxon>Pterygota</taxon>
        <taxon>Neoptera</taxon>
        <taxon>Polyneoptera</taxon>
        <taxon>Dictyoptera</taxon>
        <taxon>Blattodea</taxon>
        <taxon>Blattoidea</taxon>
        <taxon>Blattidae</taxon>
        <taxon>Blattinae</taxon>
        <taxon>Periplaneta</taxon>
    </lineage>
</organism>
<comment type="caution">
    <text evidence="1">The sequence shown here is derived from an EMBL/GenBank/DDBJ whole genome shotgun (WGS) entry which is preliminary data.</text>
</comment>
<gene>
    <name evidence="1" type="ORF">ANN_01922</name>
</gene>
<dbReference type="EMBL" id="JAJSOF020000003">
    <property type="protein sequence ID" value="KAJ4450495.1"/>
    <property type="molecule type" value="Genomic_DNA"/>
</dbReference>
<name>A0ABQ8TZ09_PERAM</name>
<sequence>MAGKCEGSNEPPNSLKATNLRMARPLLSRVKTAPSHKKRRRQLNGSMHLVNAVSQQHPLRDVTPGQQRARKDPMHFTLCLTRSRSGRSDSDIPYFVLEAFVCRPCRHSCTEMKSSPSKWRLAHYAADAARLEVSASEMELECQRKWSPKFKDFPLDHGIKIRERRDLAPGFALRTLTFGADLDSVTKQPLSRCETVCALQRRLLVKRFFVRYLPCVESVKNYVVSVKCVVSVKRVPIREAL</sequence>
<proteinExistence type="predicted"/>
<dbReference type="Proteomes" id="UP001148838">
    <property type="component" value="Unassembled WGS sequence"/>
</dbReference>
<evidence type="ECO:0000313" key="1">
    <source>
        <dbReference type="EMBL" id="KAJ4450495.1"/>
    </source>
</evidence>
<reference evidence="1 2" key="1">
    <citation type="journal article" date="2022" name="Allergy">
        <title>Genome assembly and annotation of Periplaneta americana reveal a comprehensive cockroach allergen profile.</title>
        <authorList>
            <person name="Wang L."/>
            <person name="Xiong Q."/>
            <person name="Saelim N."/>
            <person name="Wang L."/>
            <person name="Nong W."/>
            <person name="Wan A.T."/>
            <person name="Shi M."/>
            <person name="Liu X."/>
            <person name="Cao Q."/>
            <person name="Hui J.H.L."/>
            <person name="Sookrung N."/>
            <person name="Leung T.F."/>
            <person name="Tungtrongchitr A."/>
            <person name="Tsui S.K.W."/>
        </authorList>
    </citation>
    <scope>NUCLEOTIDE SEQUENCE [LARGE SCALE GENOMIC DNA]</scope>
    <source>
        <strain evidence="1">PWHHKU_190912</strain>
    </source>
</reference>